<evidence type="ECO:0000313" key="2">
    <source>
        <dbReference type="EMBL" id="GIU45373.1"/>
    </source>
</evidence>
<evidence type="ECO:0000313" key="3">
    <source>
        <dbReference type="Proteomes" id="UP000887104"/>
    </source>
</evidence>
<dbReference type="Proteomes" id="UP000887104">
    <property type="component" value="Unassembled WGS sequence"/>
</dbReference>
<dbReference type="InterPro" id="IPR018640">
    <property type="entry name" value="DUF2063"/>
</dbReference>
<feature type="domain" description="Putative DNA-binding" evidence="1">
    <location>
        <begin position="6"/>
        <end position="95"/>
    </location>
</feature>
<reference evidence="2" key="1">
    <citation type="submission" date="2021-05" db="EMBL/GenBank/DDBJ databases">
        <title>Molecular characterization for Shewanella algae harboring chromosomal blaOXA-55-like strains isolated from clinical and environment sample.</title>
        <authorList>
            <person name="Ohama Y."/>
            <person name="Aoki K."/>
            <person name="Harada S."/>
            <person name="Moriya K."/>
            <person name="Ishii Y."/>
            <person name="Tateda K."/>
        </authorList>
    </citation>
    <scope>NUCLEOTIDE SEQUENCE</scope>
    <source>
        <strain evidence="2">JCM 11563</strain>
    </source>
</reference>
<dbReference type="EMBL" id="BPEY01000028">
    <property type="protein sequence ID" value="GIU45373.1"/>
    <property type="molecule type" value="Genomic_DNA"/>
</dbReference>
<organism evidence="2 3">
    <name type="scientific">Shewanella sairae</name>
    <dbReference type="NCBI Taxonomy" id="190310"/>
    <lineage>
        <taxon>Bacteria</taxon>
        <taxon>Pseudomonadati</taxon>
        <taxon>Pseudomonadota</taxon>
        <taxon>Gammaproteobacteria</taxon>
        <taxon>Alteromonadales</taxon>
        <taxon>Shewanellaceae</taxon>
        <taxon>Shewanella</taxon>
    </lineage>
</organism>
<name>A0ABQ4PD52_9GAMM</name>
<protein>
    <recommendedName>
        <fullName evidence="1">Putative DNA-binding domain-containing protein</fullName>
    </recommendedName>
</protein>
<sequence>MRLADWQLAFVEALSPQGDSSPLSDLVKEGEQDRLKIYHNNAFQALNNALQQLFSVCQIVVGERCFSQLVKGYMRQNPLTELNLNSYGQHFSTWLATEIRQHSGFAALPYLGELAQLEWLLNQSYYAMDKACFMQAGHYELTELAALTDVQQSKVTLLLAPDVSLFTCRYPVHHVVNRHQTGKQFVEVKAEPRPAAFMTKQDDELHHLVVYRQGYQALFTGVEFAEMQLLQAIAAGQTLSSITALELDLSLLPGLITRRWVCGFTLSAIEQSDG</sequence>
<dbReference type="InterPro" id="IPR044922">
    <property type="entry name" value="DUF2063_N_sf"/>
</dbReference>
<dbReference type="Gene3D" id="1.10.150.690">
    <property type="entry name" value="DUF2063"/>
    <property type="match status" value="1"/>
</dbReference>
<proteinExistence type="predicted"/>
<dbReference type="Pfam" id="PF09836">
    <property type="entry name" value="DUF2063"/>
    <property type="match status" value="1"/>
</dbReference>
<gene>
    <name evidence="2" type="ORF">TUM4438_18690</name>
</gene>
<dbReference type="RefSeq" id="WP_220780924.1">
    <property type="nucleotide sequence ID" value="NZ_BPEY01000028.1"/>
</dbReference>
<evidence type="ECO:0000259" key="1">
    <source>
        <dbReference type="Pfam" id="PF09836"/>
    </source>
</evidence>
<accession>A0ABQ4PD52</accession>
<keyword evidence="3" id="KW-1185">Reference proteome</keyword>
<comment type="caution">
    <text evidence="2">The sequence shown here is derived from an EMBL/GenBank/DDBJ whole genome shotgun (WGS) entry which is preliminary data.</text>
</comment>